<keyword evidence="2" id="KW-1185">Reference proteome</keyword>
<accession>A0A1G8YV83</accession>
<evidence type="ECO:0000313" key="2">
    <source>
        <dbReference type="Proteomes" id="UP000199328"/>
    </source>
</evidence>
<reference evidence="2" key="1">
    <citation type="submission" date="2016-10" db="EMBL/GenBank/DDBJ databases">
        <authorList>
            <person name="Varghese N."/>
            <person name="Submissions S."/>
        </authorList>
    </citation>
    <scope>NUCLEOTIDE SEQUENCE [LARGE SCALE GENOMIC DNA]</scope>
    <source>
        <strain evidence="2">CGMCC 1.10789</strain>
    </source>
</reference>
<dbReference type="EMBL" id="FNFV01000001">
    <property type="protein sequence ID" value="SDK05890.1"/>
    <property type="molecule type" value="Genomic_DNA"/>
</dbReference>
<sequence>MTTGYRGTFVISWAQTEIDGLAGAPASALVTGANWRWRGRAVRVDGPDRPLVLTGAEEVG</sequence>
<protein>
    <submittedName>
        <fullName evidence="1">Uncharacterized protein</fullName>
    </submittedName>
</protein>
<proteinExistence type="predicted"/>
<evidence type="ECO:0000313" key="1">
    <source>
        <dbReference type="EMBL" id="SDK05890.1"/>
    </source>
</evidence>
<organism evidence="1 2">
    <name type="scientific">Meinhardsimonia xiamenensis</name>
    <dbReference type="NCBI Taxonomy" id="990712"/>
    <lineage>
        <taxon>Bacteria</taxon>
        <taxon>Pseudomonadati</taxon>
        <taxon>Pseudomonadota</taxon>
        <taxon>Alphaproteobacteria</taxon>
        <taxon>Rhodobacterales</taxon>
        <taxon>Paracoccaceae</taxon>
        <taxon>Meinhardsimonia</taxon>
    </lineage>
</organism>
<dbReference type="STRING" id="990712.SAMN05216257_101448"/>
<dbReference type="RefSeq" id="WP_342670222.1">
    <property type="nucleotide sequence ID" value="NZ_FNFV01000001.1"/>
</dbReference>
<gene>
    <name evidence="1" type="ORF">SAMN05216257_101448</name>
</gene>
<dbReference type="AlphaFoldDB" id="A0A1G8YV83"/>
<name>A0A1G8YV83_9RHOB</name>
<dbReference type="Proteomes" id="UP000199328">
    <property type="component" value="Unassembled WGS sequence"/>
</dbReference>